<feature type="region of interest" description="Disordered" evidence="1">
    <location>
        <begin position="196"/>
        <end position="275"/>
    </location>
</feature>
<evidence type="ECO:0000256" key="1">
    <source>
        <dbReference type="SAM" id="MobiDB-lite"/>
    </source>
</evidence>
<sequence length="314" mass="34974">MEQFPSGSSRRRVEQELSVREQALRARIGRENSKSGRFLASHIRSFREDGRSFGSNVTISSTASSPGYTLREEIDPATYSFTTALKALQARSVYNRWECLSPDGFALNSKWNEAEKYISNPHSGEVPMECLSAKTIAGKSFRSLTTRITISASPAYSSHNRPQVHTRPALASTKQDHMAHFPIQENKIEGMTRDVGTQSTPAELSSNSVSPASTPSIMEGALRRCETEGGDSPNSNNASLKAEDKVVEKEETAKGEGNKEEGKKQGDDHQKWRWCSGSRQGGCLSWMRTWQRDRLKPRKKSIFVLKSLKDAKKD</sequence>
<name>A0A2P2J891_RHIMU</name>
<evidence type="ECO:0000313" key="2">
    <source>
        <dbReference type="EMBL" id="MBW89678.1"/>
    </source>
</evidence>
<organism evidence="2">
    <name type="scientific">Rhizophora mucronata</name>
    <name type="common">Asiatic mangrove</name>
    <dbReference type="NCBI Taxonomy" id="61149"/>
    <lineage>
        <taxon>Eukaryota</taxon>
        <taxon>Viridiplantae</taxon>
        <taxon>Streptophyta</taxon>
        <taxon>Embryophyta</taxon>
        <taxon>Tracheophyta</taxon>
        <taxon>Spermatophyta</taxon>
        <taxon>Magnoliopsida</taxon>
        <taxon>eudicotyledons</taxon>
        <taxon>Gunneridae</taxon>
        <taxon>Pentapetalae</taxon>
        <taxon>rosids</taxon>
        <taxon>fabids</taxon>
        <taxon>Malpighiales</taxon>
        <taxon>Rhizophoraceae</taxon>
        <taxon>Rhizophora</taxon>
    </lineage>
</organism>
<dbReference type="PANTHER" id="PTHR36748">
    <property type="entry name" value="MENTAL RETARDATION GTPASE ACTIVATING PROTEIN"/>
    <property type="match status" value="1"/>
</dbReference>
<feature type="compositionally biased region" description="Basic and acidic residues" evidence="1">
    <location>
        <begin position="241"/>
        <end position="271"/>
    </location>
</feature>
<proteinExistence type="predicted"/>
<dbReference type="PANTHER" id="PTHR36748:SF3">
    <property type="entry name" value="MENTAL RETARDATION GTPASE ACTIVATING PROTEIN"/>
    <property type="match status" value="1"/>
</dbReference>
<dbReference type="EMBL" id="GGEC01009195">
    <property type="protein sequence ID" value="MBW89678.1"/>
    <property type="molecule type" value="Transcribed_RNA"/>
</dbReference>
<dbReference type="AlphaFoldDB" id="A0A2P2J891"/>
<accession>A0A2P2J891</accession>
<protein>
    <submittedName>
        <fullName evidence="2">Uncharacterized protein</fullName>
    </submittedName>
</protein>
<reference evidence="2" key="1">
    <citation type="submission" date="2018-02" db="EMBL/GenBank/DDBJ databases">
        <title>Rhizophora mucronata_Transcriptome.</title>
        <authorList>
            <person name="Meera S.P."/>
            <person name="Sreeshan A."/>
            <person name="Augustine A."/>
        </authorList>
    </citation>
    <scope>NUCLEOTIDE SEQUENCE</scope>
    <source>
        <tissue evidence="2">Leaf</tissue>
    </source>
</reference>
<feature type="compositionally biased region" description="Low complexity" evidence="1">
    <location>
        <begin position="205"/>
        <end position="216"/>
    </location>
</feature>